<proteinExistence type="predicted"/>
<name>A0A160MH12_9BACI</name>
<dbReference type="RefSeq" id="WP_019380700.1">
    <property type="nucleotide sequence ID" value="NZ_CP015506.1"/>
</dbReference>
<evidence type="ECO:0000313" key="1">
    <source>
        <dbReference type="EMBL" id="AND42333.1"/>
    </source>
</evidence>
<dbReference type="InterPro" id="IPR021866">
    <property type="entry name" value="SpoIIAA-like"/>
</dbReference>
<dbReference type="Proteomes" id="UP000077856">
    <property type="component" value="Chromosome"/>
</dbReference>
<evidence type="ECO:0000313" key="2">
    <source>
        <dbReference type="Proteomes" id="UP000077856"/>
    </source>
</evidence>
<accession>A0A160MH12</accession>
<dbReference type="AlphaFoldDB" id="A0A160MH12"/>
<organism evidence="1 2">
    <name type="scientific">Cytobacillus oceanisediminis 2691</name>
    <dbReference type="NCBI Taxonomy" id="1196031"/>
    <lineage>
        <taxon>Bacteria</taxon>
        <taxon>Bacillati</taxon>
        <taxon>Bacillota</taxon>
        <taxon>Bacilli</taxon>
        <taxon>Bacillales</taxon>
        <taxon>Bacillaceae</taxon>
        <taxon>Cytobacillus</taxon>
    </lineage>
</organism>
<gene>
    <name evidence="1" type="ORF">A361_25335</name>
</gene>
<dbReference type="Pfam" id="PF11964">
    <property type="entry name" value="SpoIIAA-like"/>
    <property type="match status" value="1"/>
</dbReference>
<sequence length="118" mass="13589">MLQFIESRSPSTIALAFNGNATKEDAEKLDQYVRENFKGDQKFNILAIMTDVDGTTFQGAAEGIEFDIKRWKQFNKFAVVSDKDWIGTVSKLTNYLPGIKVEYFEGHQLEEAWTWIKE</sequence>
<dbReference type="EMBL" id="CP015506">
    <property type="protein sequence ID" value="AND42333.1"/>
    <property type="molecule type" value="Genomic_DNA"/>
</dbReference>
<dbReference type="KEGG" id="bon:A361_25335"/>
<dbReference type="Gene3D" id="3.40.50.10600">
    <property type="entry name" value="SpoIIaa-like domains"/>
    <property type="match status" value="1"/>
</dbReference>
<evidence type="ECO:0008006" key="3">
    <source>
        <dbReference type="Google" id="ProtNLM"/>
    </source>
</evidence>
<dbReference type="SUPFAM" id="SSF52091">
    <property type="entry name" value="SpoIIaa-like"/>
    <property type="match status" value="1"/>
</dbReference>
<dbReference type="eggNOG" id="ENOG503365R">
    <property type="taxonomic scope" value="Bacteria"/>
</dbReference>
<reference evidence="1 2" key="1">
    <citation type="submission" date="2016-04" db="EMBL/GenBank/DDBJ databases">
        <title>Complete genome sequence of Bacillus oceanisediminis strain 2691.</title>
        <authorList>
            <person name="Jeong H."/>
            <person name="Kim H.J."/>
            <person name="Lee D.-W."/>
        </authorList>
    </citation>
    <scope>NUCLEOTIDE SEQUENCE [LARGE SCALE GENOMIC DNA]</scope>
    <source>
        <strain evidence="1 2">2691</strain>
    </source>
</reference>
<dbReference type="InterPro" id="IPR036513">
    <property type="entry name" value="STAS_dom_sf"/>
</dbReference>
<dbReference type="InterPro" id="IPR038396">
    <property type="entry name" value="SpoIIAA-like_sf"/>
</dbReference>
<dbReference type="STRING" id="1196031.A361_25335"/>
<protein>
    <recommendedName>
        <fullName evidence="3">STAS/SEC14 domain-containing protein</fullName>
    </recommendedName>
</protein>